<feature type="transmembrane region" description="Helical" evidence="1">
    <location>
        <begin position="115"/>
        <end position="137"/>
    </location>
</feature>
<evidence type="ECO:0000313" key="3">
    <source>
        <dbReference type="Proteomes" id="UP000683291"/>
    </source>
</evidence>
<dbReference type="KEGG" id="sual:KDD17_05605"/>
<feature type="transmembrane region" description="Helical" evidence="1">
    <location>
        <begin position="233"/>
        <end position="258"/>
    </location>
</feature>
<dbReference type="Pfam" id="PF11750">
    <property type="entry name" value="DUF3307"/>
    <property type="match status" value="1"/>
</dbReference>
<organism evidence="2 3">
    <name type="scientific">Sulfitobacter albidus</name>
    <dbReference type="NCBI Taxonomy" id="2829501"/>
    <lineage>
        <taxon>Bacteria</taxon>
        <taxon>Pseudomonadati</taxon>
        <taxon>Pseudomonadota</taxon>
        <taxon>Alphaproteobacteria</taxon>
        <taxon>Rhodobacterales</taxon>
        <taxon>Roseobacteraceae</taxon>
        <taxon>Sulfitobacter</taxon>
    </lineage>
</organism>
<dbReference type="EMBL" id="CP073581">
    <property type="protein sequence ID" value="QUJ77470.1"/>
    <property type="molecule type" value="Genomic_DNA"/>
</dbReference>
<feature type="transmembrane region" description="Helical" evidence="1">
    <location>
        <begin position="149"/>
        <end position="170"/>
    </location>
</feature>
<feature type="transmembrane region" description="Helical" evidence="1">
    <location>
        <begin position="68"/>
        <end position="95"/>
    </location>
</feature>
<feature type="transmembrane region" description="Helical" evidence="1">
    <location>
        <begin position="194"/>
        <end position="213"/>
    </location>
</feature>
<keyword evidence="1" id="KW-0472">Membrane</keyword>
<keyword evidence="3" id="KW-1185">Reference proteome</keyword>
<dbReference type="Proteomes" id="UP000683291">
    <property type="component" value="Chromosome 1"/>
</dbReference>
<evidence type="ECO:0000256" key="1">
    <source>
        <dbReference type="SAM" id="Phobius"/>
    </source>
</evidence>
<gene>
    <name evidence="2" type="ORF">KDD17_05605</name>
</gene>
<dbReference type="InterPro" id="IPR021737">
    <property type="entry name" value="Phage_phiKZ_Orf197"/>
</dbReference>
<sequence>MVVNLSVVPEPSSRAEVPRPMTLPQMSLYTIELLIALGCAHLLADFVFQTTHMVLNKHRLPILLMHGVHVFALTALFSGGAFAVAAGIAASHVLIDWIKITLAPDTLRSYLVDQAAHFAVLLGAVMLVPQVWFFPLWPALSADMIQISLVIGGAILASLAGGPAVGHLMVRYKADAQPEGLEYAGRIIGVMERALIYLMVMIGEPAGIGFLIAAKSILRFDTVSRDQRMSEYVIIGTLASFGWALAAAFTTVATLNALGY</sequence>
<reference evidence="2" key="1">
    <citation type="submission" date="2021-04" db="EMBL/GenBank/DDBJ databases">
        <title>Complete genome sequence for Sulfitobacter sp. strain JK7-1.</title>
        <authorList>
            <person name="Park S.-J."/>
        </authorList>
    </citation>
    <scope>NUCLEOTIDE SEQUENCE</scope>
    <source>
        <strain evidence="2">JK7-1</strain>
    </source>
</reference>
<feature type="transmembrane region" description="Helical" evidence="1">
    <location>
        <begin position="26"/>
        <end position="48"/>
    </location>
</feature>
<dbReference type="RefSeq" id="WP_212705664.1">
    <property type="nucleotide sequence ID" value="NZ_CP073581.1"/>
</dbReference>
<keyword evidence="1" id="KW-1133">Transmembrane helix</keyword>
<proteinExistence type="predicted"/>
<protein>
    <submittedName>
        <fullName evidence="2">DUF3307 domain-containing protein</fullName>
    </submittedName>
</protein>
<keyword evidence="1" id="KW-0812">Transmembrane</keyword>
<name>A0A975JFT2_9RHOB</name>
<dbReference type="AlphaFoldDB" id="A0A975JFT2"/>
<evidence type="ECO:0000313" key="2">
    <source>
        <dbReference type="EMBL" id="QUJ77470.1"/>
    </source>
</evidence>
<accession>A0A975JFT2</accession>